<evidence type="ECO:0000313" key="1">
    <source>
        <dbReference type="EMBL" id="AOW80863.1"/>
    </source>
</evidence>
<gene>
    <name evidence="1" type="ORF">HTSR_1693</name>
</gene>
<dbReference type="GeneID" id="29829680"/>
<evidence type="ECO:0000313" key="2">
    <source>
        <dbReference type="Proteomes" id="UP000185608"/>
    </source>
</evidence>
<dbReference type="PATRIC" id="fig|1855411.3.peg.1700"/>
<dbReference type="EMBL" id="CP016070">
    <property type="protein sequence ID" value="AOW80863.1"/>
    <property type="molecule type" value="Genomic_DNA"/>
</dbReference>
<sequence length="253" mass="27408">MPTDTFAPDAEWFSAVAPEGIPTRTSTVISGPGGSGKPLIGFAIVDAWLAAGGEVVFLLTNSDAEFVYETMELLYDTDRETIDEGVSFVSFDPEMEPSVEAIETTADGVIRGNLLAADVWKETIERALEQTTDSGPGTLLFGTALNLLLFSDTYRESILDAFVETAGREDVTTLFTVSSSAYEDQIGRVEDAADTVLLTEMDEGTLRLRGERSASVSLETEFVDVPFTEAELDHVREVAESSRDDLIPTIKSL</sequence>
<dbReference type="InterPro" id="IPR027417">
    <property type="entry name" value="P-loop_NTPase"/>
</dbReference>
<dbReference type="RefSeq" id="WP_070365525.1">
    <property type="nucleotide sequence ID" value="NZ_CP016070.1"/>
</dbReference>
<dbReference type="KEGG" id="halh:HTSR_1693"/>
<protein>
    <recommendedName>
        <fullName evidence="3">KaiC-like domain-containing protein</fullName>
    </recommendedName>
</protein>
<dbReference type="Gene3D" id="3.40.50.300">
    <property type="entry name" value="P-loop containing nucleotide triphosphate hydrolases"/>
    <property type="match status" value="1"/>
</dbReference>
<dbReference type="SUPFAM" id="SSF52540">
    <property type="entry name" value="P-loop containing nucleoside triphosphate hydrolases"/>
    <property type="match status" value="1"/>
</dbReference>
<accession>A0A1D8S679</accession>
<dbReference type="Proteomes" id="UP000185608">
    <property type="component" value="Chromosome"/>
</dbReference>
<dbReference type="STRING" id="1873524.HSR6_1762"/>
<proteinExistence type="predicted"/>
<evidence type="ECO:0008006" key="3">
    <source>
        <dbReference type="Google" id="ProtNLM"/>
    </source>
</evidence>
<organism evidence="1 2">
    <name type="scientific">Halodesulfurarchaeum formicicum</name>
    <dbReference type="NCBI Taxonomy" id="1873524"/>
    <lineage>
        <taxon>Archaea</taxon>
        <taxon>Methanobacteriati</taxon>
        <taxon>Methanobacteriota</taxon>
        <taxon>Stenosarchaea group</taxon>
        <taxon>Halobacteria</taxon>
        <taxon>Halobacteriales</taxon>
        <taxon>Halobacteriaceae</taxon>
        <taxon>Halodesulfurarchaeum</taxon>
    </lineage>
</organism>
<name>A0A1D8S679_9EURY</name>
<dbReference type="AlphaFoldDB" id="A0A1D8S679"/>
<reference evidence="1 2" key="1">
    <citation type="submission" date="2016-06" db="EMBL/GenBank/DDBJ databases">
        <title>Discovery of anaerobic lithoheterotrophic haloarchaeon capable of sulfur respiration by hydrogen and formate.</title>
        <authorList>
            <person name="Sorokin D.Y."/>
            <person name="Kublanov I.V."/>
            <person name="Roman P."/>
            <person name="Sinninghe Damste J.S."/>
            <person name="Golyshin P.N."/>
            <person name="Rojo D."/>
            <person name="Ciordia S."/>
            <person name="Mena Md.C."/>
            <person name="Ferrer M."/>
            <person name="Smedile F."/>
            <person name="Messina E."/>
            <person name="La Cono V."/>
            <person name="Yakimov M.M."/>
        </authorList>
    </citation>
    <scope>NUCLEOTIDE SEQUENCE [LARGE SCALE GENOMIC DNA]</scope>
    <source>
        <strain evidence="1 2">HTSR1</strain>
    </source>
</reference>